<keyword evidence="7" id="KW-0966">Cell projection</keyword>
<dbReference type="RefSeq" id="WP_183353891.1">
    <property type="nucleotide sequence ID" value="NZ_BLXX01000003.1"/>
</dbReference>
<evidence type="ECO:0000256" key="6">
    <source>
        <dbReference type="PIRNR" id="PIRNR039090"/>
    </source>
</evidence>
<dbReference type="Proteomes" id="UP000556026">
    <property type="component" value="Unassembled WGS sequence"/>
</dbReference>
<dbReference type="InterPro" id="IPR036584">
    <property type="entry name" value="FliS_sf"/>
</dbReference>
<dbReference type="GO" id="GO:0071973">
    <property type="term" value="P:bacterial-type flagellum-dependent cell motility"/>
    <property type="evidence" value="ECO:0007669"/>
    <property type="project" value="TreeGrafter"/>
</dbReference>
<dbReference type="GO" id="GO:0044780">
    <property type="term" value="P:bacterial-type flagellum assembly"/>
    <property type="evidence" value="ECO:0007669"/>
    <property type="project" value="InterPro"/>
</dbReference>
<comment type="subcellular location">
    <subcellularLocation>
        <location evidence="1 6">Cytoplasm</location>
        <location evidence="1 6">Cytosol</location>
    </subcellularLocation>
</comment>
<dbReference type="CDD" id="cd16098">
    <property type="entry name" value="FliS"/>
    <property type="match status" value="1"/>
</dbReference>
<dbReference type="PIRSF" id="PIRSF039090">
    <property type="entry name" value="Flis"/>
    <property type="match status" value="1"/>
</dbReference>
<comment type="similarity">
    <text evidence="2 6">Belongs to the FliS family.</text>
</comment>
<evidence type="ECO:0000256" key="3">
    <source>
        <dbReference type="ARBA" id="ARBA00022490"/>
    </source>
</evidence>
<organism evidence="7 8">
    <name type="scientific">Geomonas silvestris</name>
    <dbReference type="NCBI Taxonomy" id="2740184"/>
    <lineage>
        <taxon>Bacteria</taxon>
        <taxon>Pseudomonadati</taxon>
        <taxon>Thermodesulfobacteriota</taxon>
        <taxon>Desulfuromonadia</taxon>
        <taxon>Geobacterales</taxon>
        <taxon>Geobacteraceae</taxon>
        <taxon>Geomonas</taxon>
    </lineage>
</organism>
<name>A0A6V8MGV6_9BACT</name>
<dbReference type="GO" id="GO:0005829">
    <property type="term" value="C:cytosol"/>
    <property type="evidence" value="ECO:0007669"/>
    <property type="project" value="UniProtKB-SubCell"/>
</dbReference>
<dbReference type="PANTHER" id="PTHR34773">
    <property type="entry name" value="FLAGELLAR SECRETION CHAPERONE FLIS"/>
    <property type="match status" value="1"/>
</dbReference>
<evidence type="ECO:0000256" key="4">
    <source>
        <dbReference type="ARBA" id="ARBA00022795"/>
    </source>
</evidence>
<accession>A0A6V8MGV6</accession>
<dbReference type="NCBIfam" id="TIGR00208">
    <property type="entry name" value="fliS"/>
    <property type="match status" value="1"/>
</dbReference>
<dbReference type="Gene3D" id="1.20.120.340">
    <property type="entry name" value="Flagellar protein FliS"/>
    <property type="match status" value="1"/>
</dbReference>
<dbReference type="Pfam" id="PF02561">
    <property type="entry name" value="FliS"/>
    <property type="match status" value="1"/>
</dbReference>
<keyword evidence="5" id="KW-0143">Chaperone</keyword>
<evidence type="ECO:0000313" key="8">
    <source>
        <dbReference type="Proteomes" id="UP000556026"/>
    </source>
</evidence>
<keyword evidence="3 6" id="KW-0963">Cytoplasm</keyword>
<proteinExistence type="inferred from homology"/>
<dbReference type="AlphaFoldDB" id="A0A6V8MGV6"/>
<dbReference type="SUPFAM" id="SSF101116">
    <property type="entry name" value="Flagellar export chaperone FliS"/>
    <property type="match status" value="1"/>
</dbReference>
<keyword evidence="7" id="KW-0282">Flagellum</keyword>
<keyword evidence="8" id="KW-1185">Reference proteome</keyword>
<evidence type="ECO:0000256" key="5">
    <source>
        <dbReference type="ARBA" id="ARBA00023186"/>
    </source>
</evidence>
<dbReference type="EMBL" id="BLXX01000003">
    <property type="protein sequence ID" value="GFO59043.1"/>
    <property type="molecule type" value="Genomic_DNA"/>
</dbReference>
<dbReference type="PANTHER" id="PTHR34773:SF1">
    <property type="entry name" value="FLAGELLAR SECRETION CHAPERONE FLIS"/>
    <property type="match status" value="1"/>
</dbReference>
<evidence type="ECO:0000256" key="1">
    <source>
        <dbReference type="ARBA" id="ARBA00004514"/>
    </source>
</evidence>
<dbReference type="InterPro" id="IPR003713">
    <property type="entry name" value="FliS"/>
</dbReference>
<sequence>MYAAVNQYQNMQVTTASPEGILLMLCDGAVKFSRQALDNMNRGDINGKGIYIGKALGIVTELMNTLNHDTGGEIAGNLERLYLYVIGELTGANLKNDAKSLENAIKIMTNLRDTWTDAVEIVRNERCANKAEHKLQAAGSRR</sequence>
<gene>
    <name evidence="7" type="primary">fliS</name>
    <name evidence="7" type="ORF">GMST_13680</name>
</gene>
<evidence type="ECO:0000256" key="2">
    <source>
        <dbReference type="ARBA" id="ARBA00008787"/>
    </source>
</evidence>
<keyword evidence="4 6" id="KW-1005">Bacterial flagellum biogenesis</keyword>
<evidence type="ECO:0000313" key="7">
    <source>
        <dbReference type="EMBL" id="GFO59043.1"/>
    </source>
</evidence>
<protein>
    <recommendedName>
        <fullName evidence="6">Flagellar secretion chaperone FliS</fullName>
    </recommendedName>
</protein>
<comment type="caution">
    <text evidence="7">The sequence shown here is derived from an EMBL/GenBank/DDBJ whole genome shotgun (WGS) entry which is preliminary data.</text>
</comment>
<reference evidence="8" key="1">
    <citation type="submission" date="2020-06" db="EMBL/GenBank/DDBJ databases">
        <title>Draft genomic sequence of Geomonas sp. Red330.</title>
        <authorList>
            <person name="Itoh H."/>
            <person name="Zhenxing X."/>
            <person name="Ushijima N."/>
            <person name="Masuda Y."/>
            <person name="Shiratori Y."/>
            <person name="Senoo K."/>
        </authorList>
    </citation>
    <scope>NUCLEOTIDE SEQUENCE [LARGE SCALE GENOMIC DNA]</scope>
    <source>
        <strain evidence="8">Red330</strain>
    </source>
</reference>
<keyword evidence="7" id="KW-0969">Cilium</keyword>